<keyword evidence="2" id="KW-1185">Reference proteome</keyword>
<reference evidence="1 2" key="1">
    <citation type="journal article" date="2019" name="Sci. Rep.">
        <title>Orb-weaving spider Araneus ventricosus genome elucidates the spidroin gene catalogue.</title>
        <authorList>
            <person name="Kono N."/>
            <person name="Nakamura H."/>
            <person name="Ohtoshi R."/>
            <person name="Moran D.A.P."/>
            <person name="Shinohara A."/>
            <person name="Yoshida Y."/>
            <person name="Fujiwara M."/>
            <person name="Mori M."/>
            <person name="Tomita M."/>
            <person name="Arakawa K."/>
        </authorList>
    </citation>
    <scope>NUCLEOTIDE SEQUENCE [LARGE SCALE GENOMIC DNA]</scope>
</reference>
<accession>A0A4Y2K8V1</accession>
<comment type="caution">
    <text evidence="1">The sequence shown here is derived from an EMBL/GenBank/DDBJ whole genome shotgun (WGS) entry which is preliminary data.</text>
</comment>
<evidence type="ECO:0000313" key="1">
    <source>
        <dbReference type="EMBL" id="GBM98707.1"/>
    </source>
</evidence>
<sequence>MGHNWELCCRFLDVAIVSELLDVAIDLSLFVSEFCALYEVSILLHNLSTRYLERSIGKIPVALNPAIMFDAIKDTGHILSTSSVKQALDTFAPLDKC</sequence>
<evidence type="ECO:0000313" key="2">
    <source>
        <dbReference type="Proteomes" id="UP000499080"/>
    </source>
</evidence>
<gene>
    <name evidence="1" type="ORF">AVEN_105643_1</name>
</gene>
<dbReference type="Proteomes" id="UP000499080">
    <property type="component" value="Unassembled WGS sequence"/>
</dbReference>
<name>A0A4Y2K8V1_ARAVE</name>
<dbReference type="EMBL" id="BGPR01004349">
    <property type="protein sequence ID" value="GBM98707.1"/>
    <property type="molecule type" value="Genomic_DNA"/>
</dbReference>
<dbReference type="AlphaFoldDB" id="A0A4Y2K8V1"/>
<protein>
    <submittedName>
        <fullName evidence="1">Uncharacterized protein</fullName>
    </submittedName>
</protein>
<organism evidence="1 2">
    <name type="scientific">Araneus ventricosus</name>
    <name type="common">Orbweaver spider</name>
    <name type="synonym">Epeira ventricosa</name>
    <dbReference type="NCBI Taxonomy" id="182803"/>
    <lineage>
        <taxon>Eukaryota</taxon>
        <taxon>Metazoa</taxon>
        <taxon>Ecdysozoa</taxon>
        <taxon>Arthropoda</taxon>
        <taxon>Chelicerata</taxon>
        <taxon>Arachnida</taxon>
        <taxon>Araneae</taxon>
        <taxon>Araneomorphae</taxon>
        <taxon>Entelegynae</taxon>
        <taxon>Araneoidea</taxon>
        <taxon>Araneidae</taxon>
        <taxon>Araneus</taxon>
    </lineage>
</organism>
<proteinExistence type="predicted"/>